<evidence type="ECO:0000256" key="4">
    <source>
        <dbReference type="ARBA" id="ARBA00022989"/>
    </source>
</evidence>
<dbReference type="Proteomes" id="UP000246004">
    <property type="component" value="Unassembled WGS sequence"/>
</dbReference>
<evidence type="ECO:0000256" key="5">
    <source>
        <dbReference type="ARBA" id="ARBA00023136"/>
    </source>
</evidence>
<dbReference type="NCBIfam" id="TIGR02454">
    <property type="entry name" value="ECF_T_CbiQ"/>
    <property type="match status" value="1"/>
</dbReference>
<dbReference type="AlphaFoldDB" id="A0A2A2HF26"/>
<feature type="transmembrane region" description="Helical" evidence="6">
    <location>
        <begin position="110"/>
        <end position="131"/>
    </location>
</feature>
<feature type="transmembrane region" description="Helical" evidence="6">
    <location>
        <begin position="151"/>
        <end position="170"/>
    </location>
</feature>
<evidence type="ECO:0000313" key="7">
    <source>
        <dbReference type="EMBL" id="PAV07874.1"/>
    </source>
</evidence>
<sequence>MSIFEDTLDYYSMNNKLTNSNIYYKTIFALSILIINLFANSPIAPIFILIFCSILTVYVAGISKKFYLTFLAVPFAFAFITVIFMAFFFGSGSQIWSLGIFGWGVTADGLNRGVLVFFKVMGGFSALAFLILTTPANNVFKVFDDMHFPKIFTDLAILIYRYIFVFLDVTNTMYNSQKTRLGYSTYKSWLRCLGELAGMIFIRTWEQGETSYQALAARGYTGELNFVHVGSSIHDIPLTHWVALIIFLVGLCYFIYITGSINVVPYLIHP</sequence>
<feature type="transmembrane region" description="Helical" evidence="6">
    <location>
        <begin position="22"/>
        <end position="39"/>
    </location>
</feature>
<proteinExistence type="predicted"/>
<organism evidence="7 9">
    <name type="scientific">Methanosphaera cuniculi</name>
    <dbReference type="NCBI Taxonomy" id="1077256"/>
    <lineage>
        <taxon>Archaea</taxon>
        <taxon>Methanobacteriati</taxon>
        <taxon>Methanobacteriota</taxon>
        <taxon>Methanomada group</taxon>
        <taxon>Methanobacteria</taxon>
        <taxon>Methanobacteriales</taxon>
        <taxon>Methanobacteriaceae</taxon>
        <taxon>Methanosphaera</taxon>
    </lineage>
</organism>
<evidence type="ECO:0000256" key="2">
    <source>
        <dbReference type="ARBA" id="ARBA00022475"/>
    </source>
</evidence>
<keyword evidence="9" id="KW-1185">Reference proteome</keyword>
<feature type="transmembrane region" description="Helical" evidence="6">
    <location>
        <begin position="241"/>
        <end position="268"/>
    </location>
</feature>
<gene>
    <name evidence="8" type="primary">cbiQ</name>
    <name evidence="7" type="ORF">ASJ82_06700</name>
    <name evidence="8" type="ORF">MSCUN_14430</name>
</gene>
<accession>A0A2A2HF26</accession>
<reference evidence="7 9" key="2">
    <citation type="journal article" date="2017" name="BMC Genomics">
        <title>Genomic analysis of methanogenic archaea reveals a shift towards energy conservation.</title>
        <authorList>
            <person name="Gilmore S.P."/>
            <person name="Henske J.K."/>
            <person name="Sexton J.A."/>
            <person name="Solomon K.V."/>
            <person name="Seppala S."/>
            <person name="Yoo J.I."/>
            <person name="Huyett L.M."/>
            <person name="Pressman A."/>
            <person name="Cogan J.Z."/>
            <person name="Kivenson V."/>
            <person name="Peng X."/>
            <person name="Tan Y."/>
            <person name="Valentine D.L."/>
            <person name="O'Malley M.A."/>
        </authorList>
    </citation>
    <scope>NUCLEOTIDE SEQUENCE [LARGE SCALE GENOMIC DNA]</scope>
    <source>
        <strain evidence="7 9">1R-7</strain>
    </source>
</reference>
<comment type="subcellular location">
    <subcellularLocation>
        <location evidence="1">Cell membrane</location>
        <topology evidence="1">Multi-pass membrane protein</topology>
    </subcellularLocation>
</comment>
<dbReference type="CDD" id="cd16914">
    <property type="entry name" value="EcfT"/>
    <property type="match status" value="1"/>
</dbReference>
<evidence type="ECO:0000313" key="8">
    <source>
        <dbReference type="EMBL" id="PWL07690.1"/>
    </source>
</evidence>
<protein>
    <submittedName>
        <fullName evidence="8">Cobalt transport protein CbiQ</fullName>
    </submittedName>
</protein>
<evidence type="ECO:0000256" key="1">
    <source>
        <dbReference type="ARBA" id="ARBA00004651"/>
    </source>
</evidence>
<dbReference type="Pfam" id="PF02361">
    <property type="entry name" value="CbiQ"/>
    <property type="match status" value="1"/>
</dbReference>
<comment type="caution">
    <text evidence="7">The sequence shown here is derived from an EMBL/GenBank/DDBJ whole genome shotgun (WGS) entry which is preliminary data.</text>
</comment>
<keyword evidence="4 6" id="KW-1133">Transmembrane helix</keyword>
<name>A0A2A2HF26_9EURY</name>
<dbReference type="EMBL" id="LWMS01000045">
    <property type="protein sequence ID" value="PWL07690.1"/>
    <property type="molecule type" value="Genomic_DNA"/>
</dbReference>
<dbReference type="InterPro" id="IPR003339">
    <property type="entry name" value="ABC/ECF_trnsptr_transmembrane"/>
</dbReference>
<dbReference type="InterPro" id="IPR052770">
    <property type="entry name" value="Cobalt_transport_CbiQ"/>
</dbReference>
<reference evidence="8 10" key="1">
    <citation type="submission" date="2016-04" db="EMBL/GenBank/DDBJ databases">
        <title>Genome sequence of Methanosphaera cuniculi DSM 4103.</title>
        <authorList>
            <person name="Poehlein A."/>
            <person name="Seedorf H."/>
            <person name="Daniel R."/>
        </authorList>
    </citation>
    <scope>NUCLEOTIDE SEQUENCE [LARGE SCALE GENOMIC DNA]</scope>
    <source>
        <strain evidence="8 10">DSM 4103</strain>
    </source>
</reference>
<dbReference type="GO" id="GO:0006824">
    <property type="term" value="P:cobalt ion transport"/>
    <property type="evidence" value="ECO:0007669"/>
    <property type="project" value="InterPro"/>
</dbReference>
<feature type="transmembrane region" description="Helical" evidence="6">
    <location>
        <begin position="46"/>
        <end position="62"/>
    </location>
</feature>
<evidence type="ECO:0000313" key="10">
    <source>
        <dbReference type="Proteomes" id="UP000246004"/>
    </source>
</evidence>
<dbReference type="Proteomes" id="UP000217528">
    <property type="component" value="Unassembled WGS sequence"/>
</dbReference>
<dbReference type="OrthoDB" id="147966at2157"/>
<evidence type="ECO:0000256" key="6">
    <source>
        <dbReference type="SAM" id="Phobius"/>
    </source>
</evidence>
<evidence type="ECO:0000256" key="3">
    <source>
        <dbReference type="ARBA" id="ARBA00022692"/>
    </source>
</evidence>
<dbReference type="EMBL" id="LMVN01000006">
    <property type="protein sequence ID" value="PAV07874.1"/>
    <property type="molecule type" value="Genomic_DNA"/>
</dbReference>
<feature type="transmembrane region" description="Helical" evidence="6">
    <location>
        <begin position="68"/>
        <end position="89"/>
    </location>
</feature>
<keyword evidence="3 6" id="KW-0812">Transmembrane</keyword>
<dbReference type="RefSeq" id="WP_095608221.1">
    <property type="nucleotide sequence ID" value="NZ_LMVN01000006.1"/>
</dbReference>
<dbReference type="PANTHER" id="PTHR43723:SF1">
    <property type="entry name" value="COBALT TRANSPORT PROTEIN CBIQ"/>
    <property type="match status" value="1"/>
</dbReference>
<evidence type="ECO:0000313" key="9">
    <source>
        <dbReference type="Proteomes" id="UP000217528"/>
    </source>
</evidence>
<dbReference type="InterPro" id="IPR012809">
    <property type="entry name" value="ECF_CbiQ"/>
</dbReference>
<keyword evidence="2" id="KW-1003">Cell membrane</keyword>
<dbReference type="GO" id="GO:0043190">
    <property type="term" value="C:ATP-binding cassette (ABC) transporter complex"/>
    <property type="evidence" value="ECO:0007669"/>
    <property type="project" value="InterPro"/>
</dbReference>
<dbReference type="PANTHER" id="PTHR43723">
    <property type="entry name" value="COBALT TRANSPORT PROTEIN CBIQ"/>
    <property type="match status" value="1"/>
</dbReference>
<keyword evidence="5 6" id="KW-0472">Membrane</keyword>